<dbReference type="SUPFAM" id="SSF101874">
    <property type="entry name" value="YceI-like"/>
    <property type="match status" value="1"/>
</dbReference>
<feature type="domain" description="Lipid/polyisoprenoid-binding YceI-like" evidence="2">
    <location>
        <begin position="33"/>
        <end position="202"/>
    </location>
</feature>
<dbReference type="PANTHER" id="PTHR34406">
    <property type="entry name" value="PROTEIN YCEI"/>
    <property type="match status" value="1"/>
</dbReference>
<comment type="caution">
    <text evidence="3">The sequence shown here is derived from an EMBL/GenBank/DDBJ whole genome shotgun (WGS) entry which is preliminary data.</text>
</comment>
<keyword evidence="4" id="KW-1185">Reference proteome</keyword>
<evidence type="ECO:0000313" key="4">
    <source>
        <dbReference type="Proteomes" id="UP000320547"/>
    </source>
</evidence>
<name>A0A562UTJ3_9SPHN</name>
<dbReference type="PIRSF" id="PIRSF029811">
    <property type="entry name" value="UCP029811"/>
    <property type="match status" value="1"/>
</dbReference>
<evidence type="ECO:0000256" key="1">
    <source>
        <dbReference type="SAM" id="SignalP"/>
    </source>
</evidence>
<dbReference type="InterPro" id="IPR007372">
    <property type="entry name" value="Lipid/polyisoprenoid-bd_YceI"/>
</dbReference>
<dbReference type="InterPro" id="IPR027016">
    <property type="entry name" value="UCP029811"/>
</dbReference>
<dbReference type="EMBL" id="VLLK01000001">
    <property type="protein sequence ID" value="TWJ08908.1"/>
    <property type="molecule type" value="Genomic_DNA"/>
</dbReference>
<dbReference type="InterPro" id="IPR036761">
    <property type="entry name" value="TTHA0802/YceI-like_sf"/>
</dbReference>
<organism evidence="3 4">
    <name type="scientific">Altererythrobacter ishigakiensis</name>
    <dbReference type="NCBI Taxonomy" id="476157"/>
    <lineage>
        <taxon>Bacteria</taxon>
        <taxon>Pseudomonadati</taxon>
        <taxon>Pseudomonadota</taxon>
        <taxon>Alphaproteobacteria</taxon>
        <taxon>Sphingomonadales</taxon>
        <taxon>Erythrobacteraceae</taxon>
        <taxon>Altererythrobacter</taxon>
    </lineage>
</organism>
<reference evidence="3 4" key="1">
    <citation type="submission" date="2019-07" db="EMBL/GenBank/DDBJ databases">
        <title>Genomic Encyclopedia of Archaeal and Bacterial Type Strains, Phase II (KMG-II): from individual species to whole genera.</title>
        <authorList>
            <person name="Goeker M."/>
        </authorList>
    </citation>
    <scope>NUCLEOTIDE SEQUENCE [LARGE SCALE GENOMIC DNA]</scope>
    <source>
        <strain evidence="3 4">ATCC BAA-2084</strain>
    </source>
</reference>
<evidence type="ECO:0000313" key="3">
    <source>
        <dbReference type="EMBL" id="TWJ08908.1"/>
    </source>
</evidence>
<proteinExistence type="predicted"/>
<protein>
    <submittedName>
        <fullName evidence="3">Polyisoprenoid-binding protein YceI</fullName>
    </submittedName>
</protein>
<dbReference type="STRING" id="476157.GCA_001663155_00216"/>
<feature type="signal peptide" evidence="1">
    <location>
        <begin position="1"/>
        <end position="24"/>
    </location>
</feature>
<dbReference type="Proteomes" id="UP000320547">
    <property type="component" value="Unassembled WGS sequence"/>
</dbReference>
<feature type="chain" id="PRO_5022176585" evidence="1">
    <location>
        <begin position="25"/>
        <end position="203"/>
    </location>
</feature>
<sequence length="203" mass="21099">MTLLHRIKSAAALLAVAACSGEPAQPTPLTDSAWRLNGDASTLSYVSIKAGEIAETNTFETLGGSVAQDGTTTVTIDLASVSTGVDIRDERMREIFFVVADNPEATITATIDPAPFEALGVGESTQTSLEGTLSLKGVEAPVAAQVTVTRSGEDRILAVADAPVIVNAASFELIDELAQLQELAGLPSITPVVPVTFALTFER</sequence>
<evidence type="ECO:0000259" key="2">
    <source>
        <dbReference type="SMART" id="SM00867"/>
    </source>
</evidence>
<keyword evidence="1" id="KW-0732">Signal</keyword>
<dbReference type="SMART" id="SM00867">
    <property type="entry name" value="YceI"/>
    <property type="match status" value="1"/>
</dbReference>
<dbReference type="Pfam" id="PF04264">
    <property type="entry name" value="YceI"/>
    <property type="match status" value="1"/>
</dbReference>
<dbReference type="OrthoDB" id="5525824at2"/>
<dbReference type="RefSeq" id="WP_067596558.1">
    <property type="nucleotide sequence ID" value="NZ_CP015963.1"/>
</dbReference>
<dbReference type="PROSITE" id="PS51257">
    <property type="entry name" value="PROKAR_LIPOPROTEIN"/>
    <property type="match status" value="1"/>
</dbReference>
<dbReference type="AlphaFoldDB" id="A0A562UTJ3"/>
<gene>
    <name evidence="3" type="ORF">JN10_0528</name>
</gene>
<accession>A0A562UTJ3</accession>
<dbReference type="Gene3D" id="2.40.128.110">
    <property type="entry name" value="Lipid/polyisoprenoid-binding, YceI-like"/>
    <property type="match status" value="1"/>
</dbReference>
<dbReference type="PANTHER" id="PTHR34406:SF1">
    <property type="entry name" value="PROTEIN YCEI"/>
    <property type="match status" value="1"/>
</dbReference>